<dbReference type="Proteomes" id="UP001633002">
    <property type="component" value="Unassembled WGS sequence"/>
</dbReference>
<dbReference type="Gene3D" id="3.30.559.10">
    <property type="entry name" value="Chloramphenicol acetyltransferase-like domain"/>
    <property type="match status" value="2"/>
</dbReference>
<proteinExistence type="inferred from homology"/>
<dbReference type="PANTHER" id="PTHR31642:SF13">
    <property type="entry name" value="AGMATINE HYDROXYCINNAMOYLTRANSFERASE 1"/>
    <property type="match status" value="1"/>
</dbReference>
<dbReference type="InterPro" id="IPR050317">
    <property type="entry name" value="Plant_Fungal_Acyltransferase"/>
</dbReference>
<dbReference type="PANTHER" id="PTHR31642">
    <property type="entry name" value="TRICHOTHECENE 3-O-ACETYLTRANSFERASE"/>
    <property type="match status" value="1"/>
</dbReference>
<gene>
    <name evidence="4" type="ORF">R1sor_004509</name>
</gene>
<name>A0ABD3HGV8_9MARC</name>
<dbReference type="EMBL" id="JBJQOH010000003">
    <property type="protein sequence ID" value="KAL3690858.1"/>
    <property type="molecule type" value="Genomic_DNA"/>
</dbReference>
<dbReference type="AlphaFoldDB" id="A0ABD3HGV8"/>
<evidence type="ECO:0000313" key="5">
    <source>
        <dbReference type="Proteomes" id="UP001633002"/>
    </source>
</evidence>
<dbReference type="Pfam" id="PF02458">
    <property type="entry name" value="Transferase"/>
    <property type="match status" value="1"/>
</dbReference>
<evidence type="ECO:0000256" key="3">
    <source>
        <dbReference type="ARBA" id="ARBA00023315"/>
    </source>
</evidence>
<accession>A0ABD3HGV8</accession>
<evidence type="ECO:0000256" key="2">
    <source>
        <dbReference type="ARBA" id="ARBA00022679"/>
    </source>
</evidence>
<comment type="similarity">
    <text evidence="1">Belongs to the plant acyltransferase family.</text>
</comment>
<keyword evidence="2" id="KW-0808">Transferase</keyword>
<dbReference type="FunFam" id="3.30.559.10:FF:000008">
    <property type="entry name" value="Tryptamine hydroxycinnamoyl transferase"/>
    <property type="match status" value="1"/>
</dbReference>
<evidence type="ECO:0000256" key="1">
    <source>
        <dbReference type="ARBA" id="ARBA00009861"/>
    </source>
</evidence>
<comment type="caution">
    <text evidence="4">The sequence shown here is derived from an EMBL/GenBank/DDBJ whole genome shotgun (WGS) entry which is preliminary data.</text>
</comment>
<reference evidence="4 5" key="1">
    <citation type="submission" date="2024-09" db="EMBL/GenBank/DDBJ databases">
        <title>Chromosome-scale assembly of Riccia sorocarpa.</title>
        <authorList>
            <person name="Paukszto L."/>
        </authorList>
    </citation>
    <scope>NUCLEOTIDE SEQUENCE [LARGE SCALE GENOMIC DNA]</scope>
    <source>
        <strain evidence="4">LP-2024</strain>
        <tissue evidence="4">Aerial parts of the thallus</tissue>
    </source>
</reference>
<dbReference type="InterPro" id="IPR023213">
    <property type="entry name" value="CAT-like_dom_sf"/>
</dbReference>
<organism evidence="4 5">
    <name type="scientific">Riccia sorocarpa</name>
    <dbReference type="NCBI Taxonomy" id="122646"/>
    <lineage>
        <taxon>Eukaryota</taxon>
        <taxon>Viridiplantae</taxon>
        <taxon>Streptophyta</taxon>
        <taxon>Embryophyta</taxon>
        <taxon>Marchantiophyta</taxon>
        <taxon>Marchantiopsida</taxon>
        <taxon>Marchantiidae</taxon>
        <taxon>Marchantiales</taxon>
        <taxon>Ricciaceae</taxon>
        <taxon>Riccia</taxon>
    </lineage>
</organism>
<keyword evidence="5" id="KW-1185">Reference proteome</keyword>
<protein>
    <submittedName>
        <fullName evidence="4">Uncharacterized protein</fullName>
    </submittedName>
</protein>
<keyword evidence="3" id="KW-0012">Acyltransferase</keyword>
<evidence type="ECO:0000313" key="4">
    <source>
        <dbReference type="EMBL" id="KAL3690858.1"/>
    </source>
</evidence>
<sequence length="431" mass="47698">MEVKKGPKRLIRAAVADGQTEQRTVPLSSSDLVVPRVHVEIIYAYELPSSVDAQFVSKQLEDGLGKTLAEYKEYAGRLSKDLNGRPVIALNGQGAAWFDAEANVSLRDLMPFSPGFEILQLVPANRGAEELLLVQFTRFKCGGFTLGIARHHQVADGDGVGLFMAAWVAAVRGEIIQSPLHDRSALMAREPPQPTFEHIEYKRPPPPPETDQPVDYPPLAIRKLHFSAELLAKIKSQAMKDLEEGSYFTTFESLAAHLWRCITRARGLTGEVGSKAIVAVNGRRRLEKKLPDSYFGNVIFHACAQSSVGDLTEKPLSYATAIMRDAIKRVDNEYVLSALDFLELQQKHPVPVARTHKTVLSPNLSVTSWVQQPLYKTDFGWGTPLFVGPPLVPFEGLLMLIPSHTQDGSIDAVTGLFAPDMEKLERYAFEI</sequence>
<dbReference type="GO" id="GO:0016746">
    <property type="term" value="F:acyltransferase activity"/>
    <property type="evidence" value="ECO:0007669"/>
    <property type="project" value="UniProtKB-KW"/>
</dbReference>